<dbReference type="OrthoDB" id="14421at2759"/>
<evidence type="ECO:0000313" key="6">
    <source>
        <dbReference type="EMBL" id="GMI27607.1"/>
    </source>
</evidence>
<feature type="repeat" description="WD" evidence="3">
    <location>
        <begin position="215"/>
        <end position="257"/>
    </location>
</feature>
<protein>
    <recommendedName>
        <fullName evidence="8">Guanine nucleotide-binding protein subunit beta-like protein</fullName>
    </recommendedName>
</protein>
<evidence type="ECO:0000256" key="5">
    <source>
        <dbReference type="SAM" id="MobiDB-lite"/>
    </source>
</evidence>
<dbReference type="InterPro" id="IPR015943">
    <property type="entry name" value="WD40/YVTN_repeat-like_dom_sf"/>
</dbReference>
<feature type="region of interest" description="Disordered" evidence="5">
    <location>
        <begin position="975"/>
        <end position="996"/>
    </location>
</feature>
<feature type="compositionally biased region" description="Basic and acidic residues" evidence="5">
    <location>
        <begin position="979"/>
        <end position="996"/>
    </location>
</feature>
<gene>
    <name evidence="6" type="ORF">TrCOL_g10915</name>
</gene>
<evidence type="ECO:0000256" key="2">
    <source>
        <dbReference type="ARBA" id="ARBA00022737"/>
    </source>
</evidence>
<dbReference type="Gene3D" id="2.130.10.10">
    <property type="entry name" value="YVTN repeat-like/Quinoprotein amine dehydrogenase"/>
    <property type="match status" value="2"/>
</dbReference>
<dbReference type="PANTHER" id="PTHR22847:SF735">
    <property type="entry name" value="AFR153WP"/>
    <property type="match status" value="1"/>
</dbReference>
<keyword evidence="4" id="KW-0175">Coiled coil</keyword>
<keyword evidence="1 3" id="KW-0853">WD repeat</keyword>
<feature type="region of interest" description="Disordered" evidence="5">
    <location>
        <begin position="1"/>
        <end position="25"/>
    </location>
</feature>
<proteinExistence type="predicted"/>
<dbReference type="PROSITE" id="PS50294">
    <property type="entry name" value="WD_REPEATS_REGION"/>
    <property type="match status" value="1"/>
</dbReference>
<dbReference type="Pfam" id="PF00400">
    <property type="entry name" value="WD40"/>
    <property type="match status" value="2"/>
</dbReference>
<organism evidence="6 7">
    <name type="scientific">Triparma columacea</name>
    <dbReference type="NCBI Taxonomy" id="722753"/>
    <lineage>
        <taxon>Eukaryota</taxon>
        <taxon>Sar</taxon>
        <taxon>Stramenopiles</taxon>
        <taxon>Ochrophyta</taxon>
        <taxon>Bolidophyceae</taxon>
        <taxon>Parmales</taxon>
        <taxon>Triparmaceae</taxon>
        <taxon>Triparma</taxon>
    </lineage>
</organism>
<accession>A0A9W7G1G9</accession>
<evidence type="ECO:0000313" key="7">
    <source>
        <dbReference type="Proteomes" id="UP001165065"/>
    </source>
</evidence>
<reference evidence="7" key="1">
    <citation type="journal article" date="2023" name="Commun. Biol.">
        <title>Genome analysis of Parmales, the sister group of diatoms, reveals the evolutionary specialization of diatoms from phago-mixotrophs to photoautotrophs.</title>
        <authorList>
            <person name="Ban H."/>
            <person name="Sato S."/>
            <person name="Yoshikawa S."/>
            <person name="Yamada K."/>
            <person name="Nakamura Y."/>
            <person name="Ichinomiya M."/>
            <person name="Sato N."/>
            <person name="Blanc-Mathieu R."/>
            <person name="Endo H."/>
            <person name="Kuwata A."/>
            <person name="Ogata H."/>
        </authorList>
    </citation>
    <scope>NUCLEOTIDE SEQUENCE [LARGE SCALE GENOMIC DNA]</scope>
</reference>
<name>A0A9W7G1G9_9STRA</name>
<dbReference type="EMBL" id="BRYA01000646">
    <property type="protein sequence ID" value="GMI27607.1"/>
    <property type="molecule type" value="Genomic_DNA"/>
</dbReference>
<dbReference type="InterPro" id="IPR011047">
    <property type="entry name" value="Quinoprotein_ADH-like_sf"/>
</dbReference>
<dbReference type="SUPFAM" id="SSF50998">
    <property type="entry name" value="Quinoprotein alcohol dehydrogenase-like"/>
    <property type="match status" value="1"/>
</dbReference>
<sequence length="996" mass="111714">MVGKRTSTIDHRMADRTPTPPPTYESDFVAQWPISSITMPDIFAGSKRGVVAGNMNSMGVFDVKDGSSVATATVLSRGEVTSVGVSGCGTFVFTGSSDGQVRKWLIGSLSIDCLFESKRLGDDWISAVSVSPGVNSEGRIVVGVLTKDNCVYMVEGDNLEIIASRKAPNLHKNGVECFAISSSGNNLVTSAARAKAKSQAFKLWTGNVEEIIKLKQPHMNVVQGVVFSPTSDDTFYSFANDCSVKVWSFSKKACTATIEGAHYASISSLSFSRDGRYFLTTAMDNSLTMWNASTNKRRASCDAGEILSDAVFCGENDERIVTLGRAGGVKVWDETNTDRSLVDGYENKNSTVDENPAVKVQDAAPQLSTYDPAQHQQAEQPSPRMSFNILNKMTSAFRSSSKSFDSTVTASPKTPQSSPIGMPLPPKGLPSLSRSSLTGAVPVPGMGAAPVMGLGEGQDGDGASISTLDGASYMELEMAQNQAVFISSKNKKLEEQLEALKAQLYAKDVELRRKQDELNTANLQCSQIGQQWQTYTDNAVNETASRWRSHSEAIEAEKQNEIYANSSIREEVEKLREEYGRFKEEKEIILSENLEEIERLTKLVMQQEAVNEKRGFMDQMIFEILRGTKCMDVQYSLKQDEIRIVNLTKLVKEAMDSDYLPAAQLMEVVKRHKSWEASERKQLCEDIRALVVEKEVEFAYKRHESIRSMESLRDKTLQHCRELAAKARSDATNVEVHKKRYHELIEEHLFVEKKVLEAEELLNSERERLSELTISGHATLVHEAQANIQENLLDVQKWVGVKKDIFYTLKAQEDVYFRAMDTRDKSRENYEQRQRIHDEGIGQAYVSAIKIVSDADEVAAAEEYKKQIQREKQAMAREKERKDKERKERRMKELEATEAKMRDDEKKRGKPSPASLMGTHATWSRIRERMQGKYDFSFSEFISKDSKFNRGDVVFKKTKETEALGLHEPPLSRALFAESARKSQEKSRKEVLDRVM</sequence>
<dbReference type="PANTHER" id="PTHR22847">
    <property type="entry name" value="WD40 REPEAT PROTEIN"/>
    <property type="match status" value="1"/>
</dbReference>
<feature type="repeat" description="WD" evidence="3">
    <location>
        <begin position="259"/>
        <end position="300"/>
    </location>
</feature>
<feature type="compositionally biased region" description="Low complexity" evidence="5">
    <location>
        <begin position="401"/>
        <end position="411"/>
    </location>
</feature>
<feature type="region of interest" description="Disordered" evidence="5">
    <location>
        <begin position="401"/>
        <end position="423"/>
    </location>
</feature>
<keyword evidence="2" id="KW-0677">Repeat</keyword>
<feature type="compositionally biased region" description="Basic and acidic residues" evidence="5">
    <location>
        <begin position="871"/>
        <end position="907"/>
    </location>
</feature>
<dbReference type="PROSITE" id="PS50082">
    <property type="entry name" value="WD_REPEATS_2"/>
    <property type="match status" value="2"/>
</dbReference>
<feature type="coiled-coil region" evidence="4">
    <location>
        <begin position="565"/>
        <end position="592"/>
    </location>
</feature>
<comment type="caution">
    <text evidence="6">The sequence shown here is derived from an EMBL/GenBank/DDBJ whole genome shotgun (WGS) entry which is preliminary data.</text>
</comment>
<dbReference type="Proteomes" id="UP001165065">
    <property type="component" value="Unassembled WGS sequence"/>
</dbReference>
<keyword evidence="7" id="KW-1185">Reference proteome</keyword>
<evidence type="ECO:0000256" key="4">
    <source>
        <dbReference type="SAM" id="Coils"/>
    </source>
</evidence>
<evidence type="ECO:0000256" key="1">
    <source>
        <dbReference type="ARBA" id="ARBA00022574"/>
    </source>
</evidence>
<dbReference type="InterPro" id="IPR001680">
    <property type="entry name" value="WD40_rpt"/>
</dbReference>
<dbReference type="AlphaFoldDB" id="A0A9W7G1G9"/>
<feature type="coiled-coil region" evidence="4">
    <location>
        <begin position="476"/>
        <end position="510"/>
    </location>
</feature>
<dbReference type="SMART" id="SM00320">
    <property type="entry name" value="WD40"/>
    <property type="match status" value="5"/>
</dbReference>
<evidence type="ECO:0008006" key="8">
    <source>
        <dbReference type="Google" id="ProtNLM"/>
    </source>
</evidence>
<dbReference type="GO" id="GO:0005634">
    <property type="term" value="C:nucleus"/>
    <property type="evidence" value="ECO:0007669"/>
    <property type="project" value="TreeGrafter"/>
</dbReference>
<feature type="region of interest" description="Disordered" evidence="5">
    <location>
        <begin position="871"/>
        <end position="917"/>
    </location>
</feature>
<evidence type="ECO:0000256" key="3">
    <source>
        <dbReference type="PROSITE-ProRule" id="PRU00221"/>
    </source>
</evidence>